<dbReference type="SUPFAM" id="SSF51338">
    <property type="entry name" value="Composite domain of metallo-dependent hydrolases"/>
    <property type="match status" value="1"/>
</dbReference>
<dbReference type="Gene3D" id="3.20.20.140">
    <property type="entry name" value="Metal-dependent hydrolases"/>
    <property type="match status" value="1"/>
</dbReference>
<dbReference type="Proteomes" id="UP000005730">
    <property type="component" value="Chromosome"/>
</dbReference>
<evidence type="ECO:0000313" key="2">
    <source>
        <dbReference type="EMBL" id="EHM10427.1"/>
    </source>
</evidence>
<dbReference type="SUPFAM" id="SSF51556">
    <property type="entry name" value="Metallo-dependent hydrolases"/>
    <property type="match status" value="1"/>
</dbReference>
<sequence length="538" mass="59510">MERGSTIGIINGVVYPLAPPGRATALFARDGVLEFIGGDEEVIARCDHRTTLLDLKGAFVFPAFGDTHLHLMEYGRSLVSLDLRGASSIPQMIGMGRKAVEGDPSRGWHIGWGWDQESLEERRFPTRRDLDLISDQRPIFYERACGHVGVLNTPGLRELGLMDDPRMAGPFVETDLDGVPNGVVSEEALMWVRSRLPVSSEDELRCWLKRACEALLAKGVTWVQSDDLSAFGSLKRMAEFYLEEDKEGRLPLRVDLIFRIGSRSELEELEEALRLFRAVKPRHCGIGPVKLVLDGTIGARTAALNEPYWDAASERGFLAFTQEELEFLMRAVEPLGCQVACHAIGDRALAQAVSAFESLQVGGSSGLPPRVLHCQVGDPELYSRMAELGVTADIQPLFLANDWKIILDRLGPDRARNSYAWKTMVDRGVALSGESDAPYGISDPLEGIRIAVTRKDLHGEPEHGWMPNQRLDISEAFWLYTGGAAKVCGRWRNRGSLEVGKSADFIALLEDPFRVEPDRIGGVEVGLTVCGGKIRYLR</sequence>
<dbReference type="InterPro" id="IPR032466">
    <property type="entry name" value="Metal_Hydrolase"/>
</dbReference>
<dbReference type="InterPro" id="IPR013108">
    <property type="entry name" value="Amidohydro_3"/>
</dbReference>
<dbReference type="HOGENOM" id="CLU_009942_3_1_0"/>
<dbReference type="Pfam" id="PF07969">
    <property type="entry name" value="Amidohydro_3"/>
    <property type="match status" value="1"/>
</dbReference>
<dbReference type="Gene3D" id="2.30.40.10">
    <property type="entry name" value="Urease, subunit C, domain 1"/>
    <property type="match status" value="1"/>
</dbReference>
<dbReference type="STRING" id="926567.TheveDRAFT_1307"/>
<dbReference type="PANTHER" id="PTHR22642">
    <property type="entry name" value="IMIDAZOLONEPROPIONASE"/>
    <property type="match status" value="1"/>
</dbReference>
<dbReference type="OrthoDB" id="9767366at2"/>
<organism evidence="2 3">
    <name type="scientific">Thermanaerovibrio velox DSM 12556</name>
    <dbReference type="NCBI Taxonomy" id="926567"/>
    <lineage>
        <taxon>Bacteria</taxon>
        <taxon>Thermotogati</taxon>
        <taxon>Synergistota</taxon>
        <taxon>Synergistia</taxon>
        <taxon>Synergistales</taxon>
        <taxon>Synergistaceae</taxon>
        <taxon>Thermanaerovibrio</taxon>
    </lineage>
</organism>
<dbReference type="eggNOG" id="COG1574">
    <property type="taxonomic scope" value="Bacteria"/>
</dbReference>
<dbReference type="InterPro" id="IPR011059">
    <property type="entry name" value="Metal-dep_hydrolase_composite"/>
</dbReference>
<keyword evidence="3" id="KW-1185">Reference proteome</keyword>
<evidence type="ECO:0000259" key="1">
    <source>
        <dbReference type="Pfam" id="PF07969"/>
    </source>
</evidence>
<proteinExistence type="predicted"/>
<dbReference type="Gene3D" id="3.10.310.70">
    <property type="match status" value="1"/>
</dbReference>
<accession>H0UNL2</accession>
<dbReference type="PANTHER" id="PTHR22642:SF2">
    <property type="entry name" value="PROTEIN LONG AFTER FAR-RED 3"/>
    <property type="match status" value="1"/>
</dbReference>
<dbReference type="CDD" id="cd01300">
    <property type="entry name" value="YtcJ_like"/>
    <property type="match status" value="1"/>
</dbReference>
<gene>
    <name evidence="2" type="ORF">TheveDRAFT_1307</name>
</gene>
<dbReference type="AlphaFoldDB" id="H0UNL2"/>
<dbReference type="GO" id="GO:0016810">
    <property type="term" value="F:hydrolase activity, acting on carbon-nitrogen (but not peptide) bonds"/>
    <property type="evidence" value="ECO:0007669"/>
    <property type="project" value="InterPro"/>
</dbReference>
<evidence type="ECO:0000313" key="3">
    <source>
        <dbReference type="Proteomes" id="UP000005730"/>
    </source>
</evidence>
<keyword evidence="2" id="KW-0378">Hydrolase</keyword>
<dbReference type="EMBL" id="CM001377">
    <property type="protein sequence ID" value="EHM10427.1"/>
    <property type="molecule type" value="Genomic_DNA"/>
</dbReference>
<reference evidence="2 3" key="1">
    <citation type="submission" date="2011-10" db="EMBL/GenBank/DDBJ databases">
        <title>The Noncontiguous Finished genome of Thermanaerovibrio velox DSM 12556.</title>
        <authorList>
            <consortium name="US DOE Joint Genome Institute (JGI-PGF)"/>
            <person name="Lucas S."/>
            <person name="Copeland A."/>
            <person name="Lapidus A."/>
            <person name="Glavina del Rio T."/>
            <person name="Dalin E."/>
            <person name="Tice H."/>
            <person name="Bruce D."/>
            <person name="Goodwin L."/>
            <person name="Pitluck S."/>
            <person name="Peters L."/>
            <person name="Mikhailova N."/>
            <person name="Teshima H."/>
            <person name="Kyrpides N."/>
            <person name="Mavromatis K."/>
            <person name="Ivanova N."/>
            <person name="Markowitz V."/>
            <person name="Cheng J.-F."/>
            <person name="Hugenholtz P."/>
            <person name="Woyke T."/>
            <person name="Wu D."/>
            <person name="Spring S."/>
            <person name="Brambilla E.-M."/>
            <person name="Klenk H.-P."/>
            <person name="Eisen J.A."/>
        </authorList>
    </citation>
    <scope>NUCLEOTIDE SEQUENCE [LARGE SCALE GENOMIC DNA]</scope>
    <source>
        <strain evidence="2 3">DSM 12556</strain>
    </source>
</reference>
<name>H0UNL2_9BACT</name>
<feature type="domain" description="Amidohydrolase 3" evidence="1">
    <location>
        <begin position="53"/>
        <end position="536"/>
    </location>
</feature>
<protein>
    <submittedName>
        <fullName evidence="2">Putative TIM-barrel fold metal-dependent hydrolase</fullName>
    </submittedName>
</protein>
<dbReference type="InterPro" id="IPR033932">
    <property type="entry name" value="YtcJ-like"/>
</dbReference>